<feature type="domain" description="Bacterial Ig" evidence="2">
    <location>
        <begin position="408"/>
        <end position="486"/>
    </location>
</feature>
<feature type="domain" description="Bacterial Ig" evidence="2">
    <location>
        <begin position="584"/>
        <end position="665"/>
    </location>
</feature>
<feature type="signal peptide" evidence="1">
    <location>
        <begin position="1"/>
        <end position="27"/>
    </location>
</feature>
<organism evidence="4 5">
    <name type="scientific">Listeria fleischmannii 1991</name>
    <dbReference type="NCBI Taxonomy" id="1430899"/>
    <lineage>
        <taxon>Bacteria</taxon>
        <taxon>Bacillati</taxon>
        <taxon>Bacillota</taxon>
        <taxon>Bacilli</taxon>
        <taxon>Bacillales</taxon>
        <taxon>Listeriaceae</taxon>
        <taxon>Listeria</taxon>
    </lineage>
</organism>
<feature type="domain" description="Bacterial Ig" evidence="3">
    <location>
        <begin position="850"/>
        <end position="918"/>
    </location>
</feature>
<feature type="domain" description="Bacterial Ig" evidence="3">
    <location>
        <begin position="760"/>
        <end position="840"/>
    </location>
</feature>
<evidence type="ECO:0000313" key="4">
    <source>
        <dbReference type="EMBL" id="KMT59138.1"/>
    </source>
</evidence>
<proteinExistence type="predicted"/>
<comment type="caution">
    <text evidence="4">The sequence shown here is derived from an EMBL/GenBank/DDBJ whole genome shotgun (WGS) entry which is preliminary data.</text>
</comment>
<dbReference type="RefSeq" id="WP_059140081.1">
    <property type="nucleotide sequence ID" value="NZ_KQ130616.1"/>
</dbReference>
<dbReference type="AlphaFoldDB" id="A0A0J8GED3"/>
<gene>
    <name evidence="4" type="ORF">X560_1679</name>
</gene>
<feature type="chain" id="PRO_5038411872" evidence="1">
    <location>
        <begin position="28"/>
        <end position="926"/>
    </location>
</feature>
<dbReference type="Proteomes" id="UP000052258">
    <property type="component" value="Unassembled WGS sequence"/>
</dbReference>
<dbReference type="Pfam" id="PF17936">
    <property type="entry name" value="Big_6"/>
    <property type="match status" value="4"/>
</dbReference>
<accession>A0A0J8GED3</accession>
<dbReference type="EMBL" id="AZHO01000021">
    <property type="protein sequence ID" value="KMT59138.1"/>
    <property type="molecule type" value="Genomic_DNA"/>
</dbReference>
<dbReference type="PATRIC" id="fig|1430899.3.peg.1715"/>
<protein>
    <submittedName>
        <fullName evidence="4">Modifier protein of major autolysin LytC</fullName>
    </submittedName>
</protein>
<evidence type="ECO:0000259" key="3">
    <source>
        <dbReference type="Pfam" id="PF20622"/>
    </source>
</evidence>
<evidence type="ECO:0000259" key="2">
    <source>
        <dbReference type="Pfam" id="PF17936"/>
    </source>
</evidence>
<dbReference type="InterPro" id="IPR013783">
    <property type="entry name" value="Ig-like_fold"/>
</dbReference>
<dbReference type="Pfam" id="PF20622">
    <property type="entry name" value="Big_15"/>
    <property type="match status" value="2"/>
</dbReference>
<dbReference type="InterPro" id="IPR046746">
    <property type="entry name" value="Big_15"/>
</dbReference>
<keyword evidence="1" id="KW-0732">Signal</keyword>
<dbReference type="InterPro" id="IPR041498">
    <property type="entry name" value="Big_6"/>
</dbReference>
<sequence length="926" mass="96424">MKKRNLMKKTTASVLSAGIIASTIVVGAVPFNVQAAPNLTSSVQSQEFMKDQSFTQFGQNVNTGWAYFSSGGIQNLTAFNNEYKINADRPERIGYVSTGSFNGSSVLNLKAQALMENNYIQGLSSAQQKVTGLTPGQTYKFSVDYRVAETEFTDETNDSNFFSFSLKSGTGSTSGSSSNLQVTLKDYTWKTFTSTFVATSSDETITLNLGPYNKYAVSNGLFTTGQFRNPSLQNSDVTPPSKPNVNDIFTNSTQVTGKTEANATINIYRGGTLIGTGKADASGNYTAAIPAQAYGTVLQVAAKDVAGNEGEATSVTVKQAKPATPTINALTLNSTAVSGTAVANSDVTIRVTSASGNVKTYVTKATASGTYSSPVSAFANKDKVEVTSSLNGISSDAASQVVEDTTKPAAPTVNPVTTASEKVQGKALPNATVQAEMGGQTYTVKADASGNYTINIPKQAAGTSISVIQTSPVNGLVSNPTTVQVTADSTKLGAPTVNDYYVNSGYVTGKAPAGAKTIVASVGGKDIRSATVNADGTFKVYVNDSAQMGQVGTQFQVYAKDANGVAGDTALSTVKQKSNPLTTAPTINDYYVDGGYVTGKAPAGASTVTLSVNGQPLRTVAVAADGTYKVYVNDNGSMKQSGTPFQVVAKDASGNVSPQAASTVKGMTLNAPKINAYYKGDAYVTGTTDKGTSKIGLYDKNGSLLRYGQVNTDGTYIIYAPDKAQMNVVGDNFMVKALNDAGAASPAAQSTILASKVTASVTAQPYQIGTNYVSGTYKGDAARVQLLVNGVVVKNGALNVSNGSYQVYAKDLVTATTQKVEVVTLDSNFKELARTNVVVTEPAKPTLTATIDPYKLGDGSITGTVTSGTASGAALYVNGQLARSASVSGNSISVWAQDKITAKTDKVQLYVYDQNWKPVIYDVPVQ</sequence>
<evidence type="ECO:0000313" key="5">
    <source>
        <dbReference type="Proteomes" id="UP000052258"/>
    </source>
</evidence>
<reference evidence="4 5" key="1">
    <citation type="journal article" date="2015" name="Genome Biol. Evol.">
        <title>Comparative Genomics of Listeria Sensu Lato: Genus-Wide Differences in Evolutionary Dynamics and the Progressive Gain of Complex, Potentially Pathogenicity-Related Traits through Lateral Gene Transfer.</title>
        <authorList>
            <person name="Chiara M."/>
            <person name="Caruso M."/>
            <person name="D'Erchia A.M."/>
            <person name="Manzari C."/>
            <person name="Fraccalvieri R."/>
            <person name="Goffredo E."/>
            <person name="Latorre L."/>
            <person name="Miccolupo A."/>
            <person name="Padalino I."/>
            <person name="Santagada G."/>
            <person name="Chiocco D."/>
            <person name="Pesole G."/>
            <person name="Horner D.S."/>
            <person name="Parisi A."/>
        </authorList>
    </citation>
    <scope>NUCLEOTIDE SEQUENCE [LARGE SCALE GENOMIC DNA]</scope>
    <source>
        <strain evidence="4 5">1991</strain>
    </source>
</reference>
<dbReference type="Gene3D" id="2.60.40.10">
    <property type="entry name" value="Immunoglobulins"/>
    <property type="match status" value="3"/>
</dbReference>
<evidence type="ECO:0000256" key="1">
    <source>
        <dbReference type="SAM" id="SignalP"/>
    </source>
</evidence>
<feature type="domain" description="Bacterial Ig" evidence="2">
    <location>
        <begin position="240"/>
        <end position="318"/>
    </location>
</feature>
<dbReference type="NCBIfam" id="NF033510">
    <property type="entry name" value="Ca_tandemer"/>
    <property type="match status" value="1"/>
</dbReference>
<keyword evidence="5" id="KW-1185">Reference proteome</keyword>
<dbReference type="OrthoDB" id="2360549at2"/>
<name>A0A0J8GED3_9LIST</name>
<feature type="domain" description="Bacterial Ig" evidence="2">
    <location>
        <begin position="501"/>
        <end position="574"/>
    </location>
</feature>